<accession>M1EAM2</accession>
<evidence type="ECO:0000313" key="1">
    <source>
        <dbReference type="EMBL" id="AEO97059.1"/>
    </source>
</evidence>
<dbReference type="KEGG" id="vg:14675337"/>
<dbReference type="GeneID" id="14675337"/>
<evidence type="ECO:0000313" key="2">
    <source>
        <dbReference type="Proteomes" id="UP000011284"/>
    </source>
</evidence>
<proteinExistence type="predicted"/>
<reference evidence="1 2" key="1">
    <citation type="journal article" date="2013" name="Mol. Microbiol.">
        <title>Long tail fibres of the novel broad-host-range T-even bacteriophage S16 specifically recognize Salmonella OmpC.</title>
        <authorList>
            <person name="Marti R."/>
            <person name="Zurfluh K."/>
            <person name="Hagens S."/>
            <person name="Pianezzi J."/>
            <person name="Klumpp J."/>
            <person name="Loessner M.J."/>
        </authorList>
    </citation>
    <scope>NUCLEOTIDE SEQUENCE [LARGE SCALE GENOMIC DNA]</scope>
</reference>
<dbReference type="OrthoDB" id="21136at10239"/>
<organism evidence="1 2">
    <name type="scientific">Salmonella phage S16</name>
    <name type="common">Salmonella phage vB_SenM-S16</name>
    <dbReference type="NCBI Taxonomy" id="1087482"/>
    <lineage>
        <taxon>Viruses</taxon>
        <taxon>Duplodnaviria</taxon>
        <taxon>Heunggongvirae</taxon>
        <taxon>Uroviricota</taxon>
        <taxon>Caudoviricetes</taxon>
        <taxon>Pantevenvirales</taxon>
        <taxon>Straboviridae</taxon>
        <taxon>Tevenvirinae</taxon>
        <taxon>Gelderlandvirus</taxon>
        <taxon>Gelderlandvirus s16</taxon>
    </lineage>
</organism>
<dbReference type="Proteomes" id="UP000011284">
    <property type="component" value="Segment"/>
</dbReference>
<name>M1EAM2_BPS16</name>
<protein>
    <submittedName>
        <fullName evidence="1">Uncharacterized protein</fullName>
    </submittedName>
</protein>
<dbReference type="EMBL" id="HQ331142">
    <property type="protein sequence ID" value="AEO97059.1"/>
    <property type="molecule type" value="Genomic_DNA"/>
</dbReference>
<dbReference type="RefSeq" id="YP_007501136.1">
    <property type="nucleotide sequence ID" value="NC_020416.1"/>
</dbReference>
<organismHost>
    <name type="scientific">Salmonella enterica</name>
    <name type="common">Salmonella choleraesuis</name>
    <dbReference type="NCBI Taxonomy" id="28901"/>
</organismHost>
<sequence>MMEIEIVTTKKKLSLSIVKQMKLASYSDISFAMKDPETRVLGYITNFPYKKVVTSMALIRGLNDWCLYPMHNPSVIKNVSRESHPDRREYRMIDVTHYSVHQKIGMLSLVSKYNESEEQANTACENGKALIEFAKGLHIYL</sequence>
<keyword evidence="2" id="KW-1185">Reference proteome</keyword>